<feature type="non-terminal residue" evidence="2">
    <location>
        <position position="1"/>
    </location>
</feature>
<reference evidence="2 3" key="1">
    <citation type="submission" date="2018-10" db="EMBL/GenBank/DDBJ databases">
        <authorList>
            <person name="Ekblom R."/>
            <person name="Jareborg N."/>
        </authorList>
    </citation>
    <scope>NUCLEOTIDE SEQUENCE [LARGE SCALE GENOMIC DNA]</scope>
    <source>
        <tissue evidence="2">Muscle</tissue>
    </source>
</reference>
<keyword evidence="1" id="KW-1133">Transmembrane helix</keyword>
<organism evidence="2 3">
    <name type="scientific">Gulo gulo</name>
    <name type="common">Wolverine</name>
    <name type="synonym">Gluton</name>
    <dbReference type="NCBI Taxonomy" id="48420"/>
    <lineage>
        <taxon>Eukaryota</taxon>
        <taxon>Metazoa</taxon>
        <taxon>Chordata</taxon>
        <taxon>Craniata</taxon>
        <taxon>Vertebrata</taxon>
        <taxon>Euteleostomi</taxon>
        <taxon>Mammalia</taxon>
        <taxon>Eutheria</taxon>
        <taxon>Laurasiatheria</taxon>
        <taxon>Carnivora</taxon>
        <taxon>Caniformia</taxon>
        <taxon>Musteloidea</taxon>
        <taxon>Mustelidae</taxon>
        <taxon>Guloninae</taxon>
        <taxon>Gulo</taxon>
    </lineage>
</organism>
<dbReference type="EMBL" id="CYRY02000801">
    <property type="protein sequence ID" value="VCW50332.1"/>
    <property type="molecule type" value="Genomic_DNA"/>
</dbReference>
<keyword evidence="3" id="KW-1185">Reference proteome</keyword>
<sequence length="161" mass="18611">NSLQLCFLTGDRGAVILCSILFTCLLLPSSNTALRKQSDIGYFVSFLLFCLPSSVNFTMSIRRLEVESRSKLKSYAKTAKLTCQNLVNETKPGQGLHYSQGKKHSFGEEAYTKMIHRQIQDQSISSCHESRGHLFHHCSHVWWYITERKPRVRKKKDRRLM</sequence>
<feature type="non-terminal residue" evidence="2">
    <location>
        <position position="161"/>
    </location>
</feature>
<dbReference type="Proteomes" id="UP000269945">
    <property type="component" value="Unassembled WGS sequence"/>
</dbReference>
<comment type="caution">
    <text evidence="2">The sequence shown here is derived from an EMBL/GenBank/DDBJ whole genome shotgun (WGS) entry which is preliminary data.</text>
</comment>
<dbReference type="AlphaFoldDB" id="A0A9X9LDJ8"/>
<keyword evidence="1" id="KW-0472">Membrane</keyword>
<feature type="transmembrane region" description="Helical" evidence="1">
    <location>
        <begin position="12"/>
        <end position="28"/>
    </location>
</feature>
<evidence type="ECO:0000256" key="1">
    <source>
        <dbReference type="SAM" id="Phobius"/>
    </source>
</evidence>
<gene>
    <name evidence="2" type="ORF">BN2614_LOCUS1</name>
</gene>
<feature type="transmembrane region" description="Helical" evidence="1">
    <location>
        <begin position="40"/>
        <end position="61"/>
    </location>
</feature>
<evidence type="ECO:0000313" key="3">
    <source>
        <dbReference type="Proteomes" id="UP000269945"/>
    </source>
</evidence>
<evidence type="ECO:0000313" key="2">
    <source>
        <dbReference type="EMBL" id="VCW50332.1"/>
    </source>
</evidence>
<accession>A0A9X9LDJ8</accession>
<protein>
    <submittedName>
        <fullName evidence="2">Uncharacterized protein</fullName>
    </submittedName>
</protein>
<proteinExistence type="predicted"/>
<keyword evidence="1" id="KW-0812">Transmembrane</keyword>
<name>A0A9X9LDJ8_GULGU</name>